<dbReference type="AlphaFoldDB" id="A0A5D8QF62"/>
<dbReference type="GO" id="GO:0006423">
    <property type="term" value="P:cysteinyl-tRNA aminoacylation"/>
    <property type="evidence" value="ECO:0007669"/>
    <property type="project" value="UniProtKB-UniRule"/>
</dbReference>
<evidence type="ECO:0000256" key="11">
    <source>
        <dbReference type="ARBA" id="ARBA00023146"/>
    </source>
</evidence>
<dbReference type="GO" id="GO:0004817">
    <property type="term" value="F:cysteine-tRNA ligase activity"/>
    <property type="evidence" value="ECO:0007669"/>
    <property type="project" value="UniProtKB-UniRule"/>
</dbReference>
<gene>
    <name evidence="13" type="primary">cysS</name>
    <name evidence="15" type="ORF">FWJ32_03590</name>
</gene>
<evidence type="ECO:0000256" key="9">
    <source>
        <dbReference type="ARBA" id="ARBA00022840"/>
    </source>
</evidence>
<sequence>MQIYNTMTGKKEEFVPLMDKRVGMYVCGPTVYNFIHIGNARSFIVFDLVRRYLEYKGYDVTYVQNFTDIDDKMIKRANEESISVFELGERFINEYFKDADALGIKRATVHPRATQVIDSIIEFISDLVAKGYAYQTDDGVYFSVEKFDGYGKLSKKNIEDLISGARVDVNERKKNPLDFALWKAAKPGEPCWESPWGKGRPGWHIECSVMSSKYLGNSFDIHGGGPDLVFPHHENEIAQSEARNGTVFARYWMHAGYLNINNQKMSKSLGNFFTVREVLQRYDPMVVRFFMLSSHYRSPINFSFELLDQTAGGLDRIKNALIRLNGLKGQAGDTSADFSVREAVQKEKDRFIASMDDDFNTAEAISNIFNIVSIANSRVDEGSGQALIKFVSGTICELLGVLGITFNLNADMLDEEIECLIKERQEARARKDFKTADRIRDELKERGIILEDTPQGVRWKRK</sequence>
<organism evidence="15 16">
    <name type="scientific">Calorimonas adulescens</name>
    <dbReference type="NCBI Taxonomy" id="2606906"/>
    <lineage>
        <taxon>Bacteria</taxon>
        <taxon>Bacillati</taxon>
        <taxon>Bacillota</taxon>
        <taxon>Clostridia</taxon>
        <taxon>Thermoanaerobacterales</taxon>
        <taxon>Thermoanaerobacteraceae</taxon>
        <taxon>Calorimonas</taxon>
    </lineage>
</organism>
<feature type="domain" description="Cysteinyl-tRNA synthetase class Ia DALR" evidence="14">
    <location>
        <begin position="350"/>
        <end position="413"/>
    </location>
</feature>
<feature type="short sequence motif" description="'HIGH' region" evidence="13">
    <location>
        <begin position="29"/>
        <end position="39"/>
    </location>
</feature>
<comment type="subunit">
    <text evidence="3 13">Monomer.</text>
</comment>
<evidence type="ECO:0000256" key="13">
    <source>
        <dbReference type="HAMAP-Rule" id="MF_00041"/>
    </source>
</evidence>
<comment type="similarity">
    <text evidence="2 13">Belongs to the class-I aminoacyl-tRNA synthetase family.</text>
</comment>
<dbReference type="Gene3D" id="3.40.50.620">
    <property type="entry name" value="HUPs"/>
    <property type="match status" value="1"/>
</dbReference>
<evidence type="ECO:0000256" key="1">
    <source>
        <dbReference type="ARBA" id="ARBA00004496"/>
    </source>
</evidence>
<reference evidence="15 16" key="1">
    <citation type="submission" date="2019-08" db="EMBL/GenBank/DDBJ databases">
        <title>Calorimonas adulescens gen. nov., sp. nov., an anaerobic thermophilic bacterium from Sakhalin hot spring.</title>
        <authorList>
            <person name="Khomyakova M.A."/>
            <person name="Merkel A.Y."/>
            <person name="Novikov A."/>
            <person name="Bonch-Osmolovskaya E.A."/>
            <person name="Slobodkin A.I."/>
        </authorList>
    </citation>
    <scope>NUCLEOTIDE SEQUENCE [LARGE SCALE GENOMIC DNA]</scope>
    <source>
        <strain evidence="15 16">A05MB</strain>
    </source>
</reference>
<comment type="subcellular location">
    <subcellularLocation>
        <location evidence="1 13">Cytoplasm</location>
    </subcellularLocation>
</comment>
<dbReference type="InterPro" id="IPR015803">
    <property type="entry name" value="Cys-tRNA-ligase"/>
</dbReference>
<dbReference type="SMART" id="SM00840">
    <property type="entry name" value="DALR_2"/>
    <property type="match status" value="1"/>
</dbReference>
<keyword evidence="6 13" id="KW-0479">Metal-binding</keyword>
<evidence type="ECO:0000313" key="16">
    <source>
        <dbReference type="Proteomes" id="UP000322976"/>
    </source>
</evidence>
<dbReference type="InterPro" id="IPR014729">
    <property type="entry name" value="Rossmann-like_a/b/a_fold"/>
</dbReference>
<dbReference type="InterPro" id="IPR024909">
    <property type="entry name" value="Cys-tRNA/MSH_ligase"/>
</dbReference>
<dbReference type="Pfam" id="PF09190">
    <property type="entry name" value="DALR_2"/>
    <property type="match status" value="1"/>
</dbReference>
<evidence type="ECO:0000313" key="15">
    <source>
        <dbReference type="EMBL" id="TZE82829.1"/>
    </source>
</evidence>
<dbReference type="InterPro" id="IPR056411">
    <property type="entry name" value="CysS_C"/>
</dbReference>
<comment type="cofactor">
    <cofactor evidence="13">
        <name>Zn(2+)</name>
        <dbReference type="ChEBI" id="CHEBI:29105"/>
    </cofactor>
    <text evidence="13">Binds 1 zinc ion per subunit.</text>
</comment>
<dbReference type="FunFam" id="3.40.50.620:FF:000009">
    <property type="entry name" value="Cysteine--tRNA ligase"/>
    <property type="match status" value="1"/>
</dbReference>
<dbReference type="Pfam" id="PF23493">
    <property type="entry name" value="CysS_C"/>
    <property type="match status" value="1"/>
</dbReference>
<evidence type="ECO:0000256" key="8">
    <source>
        <dbReference type="ARBA" id="ARBA00022833"/>
    </source>
</evidence>
<keyword evidence="9 13" id="KW-0067">ATP-binding</keyword>
<keyword evidence="10 13" id="KW-0648">Protein biosynthesis</keyword>
<keyword evidence="7 13" id="KW-0547">Nucleotide-binding</keyword>
<dbReference type="SUPFAM" id="SSF52374">
    <property type="entry name" value="Nucleotidylyl transferase"/>
    <property type="match status" value="1"/>
</dbReference>
<dbReference type="GO" id="GO:0008270">
    <property type="term" value="F:zinc ion binding"/>
    <property type="evidence" value="ECO:0007669"/>
    <property type="project" value="UniProtKB-UniRule"/>
</dbReference>
<accession>A0A5D8QF62</accession>
<evidence type="ECO:0000256" key="7">
    <source>
        <dbReference type="ARBA" id="ARBA00022741"/>
    </source>
</evidence>
<evidence type="ECO:0000256" key="10">
    <source>
        <dbReference type="ARBA" id="ARBA00022917"/>
    </source>
</evidence>
<dbReference type="SUPFAM" id="SSF47323">
    <property type="entry name" value="Anticodon-binding domain of a subclass of class I aminoacyl-tRNA synthetases"/>
    <property type="match status" value="1"/>
</dbReference>
<feature type="binding site" evidence="13">
    <location>
        <position position="267"/>
    </location>
    <ligand>
        <name>ATP</name>
        <dbReference type="ChEBI" id="CHEBI:30616"/>
    </ligand>
</feature>
<feature type="binding site" evidence="13">
    <location>
        <position position="207"/>
    </location>
    <ligand>
        <name>Zn(2+)</name>
        <dbReference type="ChEBI" id="CHEBI:29105"/>
    </ligand>
</feature>
<dbReference type="Gene3D" id="1.20.120.1910">
    <property type="entry name" value="Cysteine-tRNA ligase, C-terminal anti-codon recognition domain"/>
    <property type="match status" value="1"/>
</dbReference>
<dbReference type="RefSeq" id="WP_149544610.1">
    <property type="nucleotide sequence ID" value="NZ_VTPS01000004.1"/>
</dbReference>
<dbReference type="PANTHER" id="PTHR10890">
    <property type="entry name" value="CYSTEINYL-TRNA SYNTHETASE"/>
    <property type="match status" value="1"/>
</dbReference>
<evidence type="ECO:0000256" key="6">
    <source>
        <dbReference type="ARBA" id="ARBA00022723"/>
    </source>
</evidence>
<dbReference type="Pfam" id="PF01406">
    <property type="entry name" value="tRNA-synt_1e"/>
    <property type="match status" value="1"/>
</dbReference>
<dbReference type="EC" id="6.1.1.16" evidence="13"/>
<dbReference type="GO" id="GO:0005524">
    <property type="term" value="F:ATP binding"/>
    <property type="evidence" value="ECO:0007669"/>
    <property type="project" value="UniProtKB-UniRule"/>
</dbReference>
<dbReference type="HAMAP" id="MF_00041">
    <property type="entry name" value="Cys_tRNA_synth"/>
    <property type="match status" value="1"/>
</dbReference>
<protein>
    <recommendedName>
        <fullName evidence="13">Cysteine--tRNA ligase</fullName>
        <ecNumber evidence="13">6.1.1.16</ecNumber>
    </recommendedName>
    <alternativeName>
        <fullName evidence="13">Cysteinyl-tRNA synthetase</fullName>
        <shortName evidence="13">CysRS</shortName>
    </alternativeName>
</protein>
<dbReference type="InterPro" id="IPR015273">
    <property type="entry name" value="Cys-tRNA-synt_Ia_DALR"/>
</dbReference>
<keyword evidence="11 13" id="KW-0030">Aminoacyl-tRNA synthetase</keyword>
<comment type="caution">
    <text evidence="15">The sequence shown here is derived from an EMBL/GenBank/DDBJ whole genome shotgun (WGS) entry which is preliminary data.</text>
</comment>
<dbReference type="InterPro" id="IPR032678">
    <property type="entry name" value="tRNA-synt_1_cat_dom"/>
</dbReference>
<feature type="binding site" evidence="13">
    <location>
        <position position="27"/>
    </location>
    <ligand>
        <name>Zn(2+)</name>
        <dbReference type="ChEBI" id="CHEBI:29105"/>
    </ligand>
</feature>
<proteinExistence type="inferred from homology"/>
<dbReference type="InterPro" id="IPR009080">
    <property type="entry name" value="tRNAsynth_Ia_anticodon-bd"/>
</dbReference>
<feature type="binding site" evidence="13">
    <location>
        <position position="232"/>
    </location>
    <ligand>
        <name>Zn(2+)</name>
        <dbReference type="ChEBI" id="CHEBI:29105"/>
    </ligand>
</feature>
<dbReference type="NCBIfam" id="TIGR00435">
    <property type="entry name" value="cysS"/>
    <property type="match status" value="1"/>
</dbReference>
<comment type="catalytic activity">
    <reaction evidence="12 13">
        <text>tRNA(Cys) + L-cysteine + ATP = L-cysteinyl-tRNA(Cys) + AMP + diphosphate</text>
        <dbReference type="Rhea" id="RHEA:17773"/>
        <dbReference type="Rhea" id="RHEA-COMP:9661"/>
        <dbReference type="Rhea" id="RHEA-COMP:9679"/>
        <dbReference type="ChEBI" id="CHEBI:30616"/>
        <dbReference type="ChEBI" id="CHEBI:33019"/>
        <dbReference type="ChEBI" id="CHEBI:35235"/>
        <dbReference type="ChEBI" id="CHEBI:78442"/>
        <dbReference type="ChEBI" id="CHEBI:78517"/>
        <dbReference type="ChEBI" id="CHEBI:456215"/>
        <dbReference type="EC" id="6.1.1.16"/>
    </reaction>
</comment>
<evidence type="ECO:0000256" key="5">
    <source>
        <dbReference type="ARBA" id="ARBA00022598"/>
    </source>
</evidence>
<feature type="binding site" evidence="13">
    <location>
        <position position="236"/>
    </location>
    <ligand>
        <name>Zn(2+)</name>
        <dbReference type="ChEBI" id="CHEBI:29105"/>
    </ligand>
</feature>
<feature type="short sequence motif" description="'KMSKS' region" evidence="13">
    <location>
        <begin position="264"/>
        <end position="268"/>
    </location>
</feature>
<evidence type="ECO:0000256" key="12">
    <source>
        <dbReference type="ARBA" id="ARBA00047398"/>
    </source>
</evidence>
<dbReference type="EMBL" id="VTPS01000004">
    <property type="protein sequence ID" value="TZE82829.1"/>
    <property type="molecule type" value="Genomic_DNA"/>
</dbReference>
<keyword evidence="16" id="KW-1185">Reference proteome</keyword>
<keyword evidence="4 13" id="KW-0963">Cytoplasm</keyword>
<keyword evidence="8 13" id="KW-0862">Zinc</keyword>
<evidence type="ECO:0000256" key="2">
    <source>
        <dbReference type="ARBA" id="ARBA00005594"/>
    </source>
</evidence>
<dbReference type="Proteomes" id="UP000322976">
    <property type="component" value="Unassembled WGS sequence"/>
</dbReference>
<dbReference type="GO" id="GO:0005829">
    <property type="term" value="C:cytosol"/>
    <property type="evidence" value="ECO:0007669"/>
    <property type="project" value="TreeGrafter"/>
</dbReference>
<evidence type="ECO:0000256" key="4">
    <source>
        <dbReference type="ARBA" id="ARBA00022490"/>
    </source>
</evidence>
<name>A0A5D8QF62_9THEO</name>
<evidence type="ECO:0000259" key="14">
    <source>
        <dbReference type="SMART" id="SM00840"/>
    </source>
</evidence>
<dbReference type="CDD" id="cd00672">
    <property type="entry name" value="CysRS_core"/>
    <property type="match status" value="1"/>
</dbReference>
<dbReference type="PANTHER" id="PTHR10890:SF3">
    <property type="entry name" value="CYSTEINE--TRNA LIGASE, CYTOPLASMIC"/>
    <property type="match status" value="1"/>
</dbReference>
<keyword evidence="5 13" id="KW-0436">Ligase</keyword>
<evidence type="ECO:0000256" key="3">
    <source>
        <dbReference type="ARBA" id="ARBA00011245"/>
    </source>
</evidence>
<dbReference type="PRINTS" id="PR00983">
    <property type="entry name" value="TRNASYNTHCYS"/>
</dbReference>